<dbReference type="InterPro" id="IPR029058">
    <property type="entry name" value="AB_hydrolase_fold"/>
</dbReference>
<dbReference type="Proteomes" id="UP001642540">
    <property type="component" value="Unassembled WGS sequence"/>
</dbReference>
<feature type="transmembrane region" description="Helical" evidence="5">
    <location>
        <begin position="816"/>
        <end position="842"/>
    </location>
</feature>
<keyword evidence="5" id="KW-0472">Membrane</keyword>
<feature type="compositionally biased region" description="Polar residues" evidence="4">
    <location>
        <begin position="927"/>
        <end position="936"/>
    </location>
</feature>
<feature type="compositionally biased region" description="Acidic residues" evidence="4">
    <location>
        <begin position="731"/>
        <end position="748"/>
    </location>
</feature>
<dbReference type="EMBL" id="CAXLJM020000027">
    <property type="protein sequence ID" value="CAL8095118.1"/>
    <property type="molecule type" value="Genomic_DNA"/>
</dbReference>
<keyword evidence="2" id="KW-0732">Signal</keyword>
<dbReference type="Pfam" id="PF00135">
    <property type="entry name" value="COesterase"/>
    <property type="match status" value="1"/>
</dbReference>
<keyword evidence="8" id="KW-1185">Reference proteome</keyword>
<gene>
    <name evidence="7" type="ORF">ODALV1_LOCUS8974</name>
</gene>
<dbReference type="PANTHER" id="PTHR43903">
    <property type="entry name" value="NEUROLIGIN"/>
    <property type="match status" value="1"/>
</dbReference>
<evidence type="ECO:0000256" key="5">
    <source>
        <dbReference type="SAM" id="Phobius"/>
    </source>
</evidence>
<organism evidence="7 8">
    <name type="scientific">Orchesella dallaii</name>
    <dbReference type="NCBI Taxonomy" id="48710"/>
    <lineage>
        <taxon>Eukaryota</taxon>
        <taxon>Metazoa</taxon>
        <taxon>Ecdysozoa</taxon>
        <taxon>Arthropoda</taxon>
        <taxon>Hexapoda</taxon>
        <taxon>Collembola</taxon>
        <taxon>Entomobryomorpha</taxon>
        <taxon>Entomobryoidea</taxon>
        <taxon>Orchesellidae</taxon>
        <taxon>Orchesellinae</taxon>
        <taxon>Orchesella</taxon>
    </lineage>
</organism>
<feature type="region of interest" description="Disordered" evidence="4">
    <location>
        <begin position="853"/>
        <end position="891"/>
    </location>
</feature>
<dbReference type="InterPro" id="IPR019819">
    <property type="entry name" value="Carboxylesterase_B_CS"/>
</dbReference>
<feature type="region of interest" description="Disordered" evidence="4">
    <location>
        <begin position="926"/>
        <end position="967"/>
    </location>
</feature>
<evidence type="ECO:0000256" key="1">
    <source>
        <dbReference type="ARBA" id="ARBA00005964"/>
    </source>
</evidence>
<evidence type="ECO:0000256" key="3">
    <source>
        <dbReference type="ARBA" id="ARBA00023180"/>
    </source>
</evidence>
<accession>A0ABP1Q9S5</accession>
<name>A0ABP1Q9S5_9HEXA</name>
<evidence type="ECO:0000256" key="4">
    <source>
        <dbReference type="SAM" id="MobiDB-lite"/>
    </source>
</evidence>
<proteinExistence type="inferred from homology"/>
<evidence type="ECO:0000313" key="8">
    <source>
        <dbReference type="Proteomes" id="UP001642540"/>
    </source>
</evidence>
<dbReference type="SUPFAM" id="SSF53474">
    <property type="entry name" value="alpha/beta-Hydrolases"/>
    <property type="match status" value="1"/>
</dbReference>
<evidence type="ECO:0000259" key="6">
    <source>
        <dbReference type="Pfam" id="PF00135"/>
    </source>
</evidence>
<dbReference type="Gene3D" id="3.40.50.1820">
    <property type="entry name" value="alpha/beta hydrolase"/>
    <property type="match status" value="1"/>
</dbReference>
<dbReference type="InterPro" id="IPR051093">
    <property type="entry name" value="Neuroligin/BSAL"/>
</dbReference>
<reference evidence="7 8" key="1">
    <citation type="submission" date="2024-08" db="EMBL/GenBank/DDBJ databases">
        <authorList>
            <person name="Cucini C."/>
            <person name="Frati F."/>
        </authorList>
    </citation>
    <scope>NUCLEOTIDE SEQUENCE [LARGE SCALE GENOMIC DNA]</scope>
</reference>
<protein>
    <recommendedName>
        <fullName evidence="6">Carboxylesterase type B domain-containing protein</fullName>
    </recommendedName>
</protein>
<evidence type="ECO:0000313" key="7">
    <source>
        <dbReference type="EMBL" id="CAL8095118.1"/>
    </source>
</evidence>
<keyword evidence="5" id="KW-0812">Transmembrane</keyword>
<evidence type="ECO:0000256" key="2">
    <source>
        <dbReference type="ARBA" id="ARBA00022729"/>
    </source>
</evidence>
<feature type="region of interest" description="Disordered" evidence="4">
    <location>
        <begin position="703"/>
        <end position="758"/>
    </location>
</feature>
<feature type="compositionally biased region" description="Low complexity" evidence="4">
    <location>
        <begin position="939"/>
        <end position="951"/>
    </location>
</feature>
<dbReference type="PROSITE" id="PS00941">
    <property type="entry name" value="CARBOXYLESTERASE_B_2"/>
    <property type="match status" value="1"/>
</dbReference>
<feature type="domain" description="Carboxylesterase type B" evidence="6">
    <location>
        <begin position="54"/>
        <end position="659"/>
    </location>
</feature>
<comment type="similarity">
    <text evidence="1">Belongs to the type-B carboxylesterase/lipase family.</text>
</comment>
<keyword evidence="3" id="KW-0325">Glycoprotein</keyword>
<keyword evidence="5" id="KW-1133">Transmembrane helix</keyword>
<comment type="caution">
    <text evidence="7">The sequence shown here is derived from an EMBL/GenBank/DDBJ whole genome shotgun (WGS) entry which is preliminary data.</text>
</comment>
<dbReference type="InterPro" id="IPR002018">
    <property type="entry name" value="CarbesteraseB"/>
</dbReference>
<sequence length="996" mass="108268">MLLSVFCSSLLQGSMLTRVFANASAWLPVCLNLGVLLFLCLPMSCLPQVKYSPRTVTTAYGDLRGIIYSRGGNLAKDVEAFLGVPYASAPSASLRFMPPLTPSRWTGVRVAEKLGPVCPQILPDIANRSEALSKMPLLKFTRFLELSKILTNQSEDCLYLNIFMPRKDERRGAGARYNGGGENLGHDGSSPGGLAIVVILQGESWEWGSGNLIDGSALASYGHVMVITLNYRLGVLGFLQTTTQQGNYAIMDIVAALHWIRENAGAFGADVNRVTLLGHRTGAVLANFLMLAPVASELFHRVILLSGSSLSPWSFQRHSKSNVRKLAEQLRCLKNASTPGLSPSLQLAGSSGTGSLPHRSGPSSFLGGKVGAFSDTLPDVGPCLRQVSRDELLSAVNKLLFAPRFLARFGPLIDSAVVKSDFVAEMKFDTSGHFSRVPLLIGTATVESFGELNTEDIEDGLAEGKRDRILRTFVRNVFVFHLNEIYSTIKNEYTDWEKPRKDFIDVRDSILNILSDGLTVAPLIQVANTHSAKGNSKTFLFHFQYEPDQSVYPNRIGSITEDLMEFAVGHALLEQTHDFERSLPAYSKDDAKVSKSLIHYLTNFIISGDPNSGYDGSSVEDAQLPFWDSYDPINQLYLEIGAGEPRMRSHYRGHKMALWLNLIPQLHQSGGPDVVMLHHNFREERPEFYEGVIREQLKHAVIDDPPTFPAAGSGSSGYGKSPQLPPPYTTDFDEDGDGSNSDYDNEDDLAPRISKSNNHLYPTLSPAVMSTSECPPNATNSSIGVGLLDGNERVPGNPSADRDLVRQLAAAHYHSYGTALGVTIGVGCCLLLLNLLIFLAIYHQKTHNVATTSGAANHGKEASPEDEENPLPLPSSLSRPRSHPDMRHIGATASGSISVPALYSDNEVGDEFDDDIVQELRECTGHAGSSHSTFRMTSKELSSSSGFSSPSIPDPPPPPRSVIGGGAVTFASLGRGSVVRVLRRDDSREYSENGTC</sequence>